<evidence type="ECO:0000256" key="2">
    <source>
        <dbReference type="SAM" id="SignalP"/>
    </source>
</evidence>
<dbReference type="PROSITE" id="PS50940">
    <property type="entry name" value="CHIT_BIND_II"/>
    <property type="match status" value="1"/>
</dbReference>
<proteinExistence type="predicted"/>
<evidence type="ECO:0000259" key="3">
    <source>
        <dbReference type="PROSITE" id="PS50940"/>
    </source>
</evidence>
<reference evidence="4 5" key="1">
    <citation type="submission" date="2015-12" db="EMBL/GenBank/DDBJ databases">
        <title>The genome of Folsomia candida.</title>
        <authorList>
            <person name="Faddeeva A."/>
            <person name="Derks M.F."/>
            <person name="Anvar Y."/>
            <person name="Smit S."/>
            <person name="Van Straalen N."/>
            <person name="Roelofs D."/>
        </authorList>
    </citation>
    <scope>NUCLEOTIDE SEQUENCE [LARGE SCALE GENOMIC DNA]</scope>
    <source>
        <strain evidence="4 5">VU population</strain>
        <tissue evidence="4">Whole body</tissue>
    </source>
</reference>
<dbReference type="InterPro" id="IPR036508">
    <property type="entry name" value="Chitin-bd_dom_sf"/>
</dbReference>
<dbReference type="EMBL" id="LNIX01000003">
    <property type="protein sequence ID" value="OXA58826.1"/>
    <property type="molecule type" value="Genomic_DNA"/>
</dbReference>
<evidence type="ECO:0000313" key="4">
    <source>
        <dbReference type="EMBL" id="OXA58826.1"/>
    </source>
</evidence>
<comment type="caution">
    <text evidence="4">The sequence shown here is derived from an EMBL/GenBank/DDBJ whole genome shotgun (WGS) entry which is preliminary data.</text>
</comment>
<sequence length="253" mass="29111">MTFPTLALSPSRLLIVLAFGNLFSISDAKNSTIRCERRDRCLCPTDPVTARYSDPEDPSCDRYYLCHMGNAFLKYCDVRNAFHPEKKECLPRISVPEALCPAAVNCDKNGFQADPKDCTMYYMCFYRQAYHYGCEALVLLQFYDLLENDMPKVDHYYDKDKEECLLDKVKSSSCRKARSEVQPETSNPPAKHPKRMLTEFVEPLPQDLGQDQDQDPGEDSEYEYSDETGEYDEGKAPESKTIYYSLLENELNL</sequence>
<evidence type="ECO:0000256" key="1">
    <source>
        <dbReference type="SAM" id="MobiDB-lite"/>
    </source>
</evidence>
<dbReference type="InterPro" id="IPR002557">
    <property type="entry name" value="Chitin-bd_dom"/>
</dbReference>
<feature type="domain" description="Chitin-binding type-2" evidence="3">
    <location>
        <begin position="40"/>
        <end position="102"/>
    </location>
</feature>
<dbReference type="OrthoDB" id="6020543at2759"/>
<keyword evidence="2" id="KW-0732">Signal</keyword>
<name>A0A226EQF4_FOLCA</name>
<feature type="chain" id="PRO_5013211672" evidence="2">
    <location>
        <begin position="29"/>
        <end position="253"/>
    </location>
</feature>
<dbReference type="AlphaFoldDB" id="A0A226EQF4"/>
<keyword evidence="5" id="KW-1185">Reference proteome</keyword>
<feature type="compositionally biased region" description="Acidic residues" evidence="1">
    <location>
        <begin position="210"/>
        <end position="231"/>
    </location>
</feature>
<dbReference type="Gene3D" id="2.170.140.10">
    <property type="entry name" value="Chitin binding domain"/>
    <property type="match status" value="2"/>
</dbReference>
<dbReference type="Pfam" id="PF01607">
    <property type="entry name" value="CBM_14"/>
    <property type="match status" value="1"/>
</dbReference>
<dbReference type="SUPFAM" id="SSF57625">
    <property type="entry name" value="Invertebrate chitin-binding proteins"/>
    <property type="match status" value="2"/>
</dbReference>
<feature type="signal peptide" evidence="2">
    <location>
        <begin position="1"/>
        <end position="28"/>
    </location>
</feature>
<organism evidence="4 5">
    <name type="scientific">Folsomia candida</name>
    <name type="common">Springtail</name>
    <dbReference type="NCBI Taxonomy" id="158441"/>
    <lineage>
        <taxon>Eukaryota</taxon>
        <taxon>Metazoa</taxon>
        <taxon>Ecdysozoa</taxon>
        <taxon>Arthropoda</taxon>
        <taxon>Hexapoda</taxon>
        <taxon>Collembola</taxon>
        <taxon>Entomobryomorpha</taxon>
        <taxon>Isotomoidea</taxon>
        <taxon>Isotomidae</taxon>
        <taxon>Proisotominae</taxon>
        <taxon>Folsomia</taxon>
    </lineage>
</organism>
<gene>
    <name evidence="4" type="ORF">Fcan01_08567</name>
</gene>
<feature type="region of interest" description="Disordered" evidence="1">
    <location>
        <begin position="176"/>
        <end position="240"/>
    </location>
</feature>
<dbReference type="Proteomes" id="UP000198287">
    <property type="component" value="Unassembled WGS sequence"/>
</dbReference>
<evidence type="ECO:0000313" key="5">
    <source>
        <dbReference type="Proteomes" id="UP000198287"/>
    </source>
</evidence>
<accession>A0A226EQF4</accession>
<protein>
    <submittedName>
        <fullName evidence="4">Sodium/potassium/calcium exchanger 1</fullName>
    </submittedName>
</protein>
<dbReference type="GO" id="GO:0005576">
    <property type="term" value="C:extracellular region"/>
    <property type="evidence" value="ECO:0007669"/>
    <property type="project" value="InterPro"/>
</dbReference>
<dbReference type="GO" id="GO:0008061">
    <property type="term" value="F:chitin binding"/>
    <property type="evidence" value="ECO:0007669"/>
    <property type="project" value="InterPro"/>
</dbReference>